<name>G3AFE1_SPAPN</name>
<evidence type="ECO:0000259" key="7">
    <source>
        <dbReference type="PROSITE" id="PS50003"/>
    </source>
</evidence>
<dbReference type="Pfam" id="PF16746">
    <property type="entry name" value="BAR_3"/>
    <property type="match status" value="1"/>
</dbReference>
<evidence type="ECO:0000256" key="2">
    <source>
        <dbReference type="ARBA" id="ARBA00022692"/>
    </source>
</evidence>
<comment type="subcellular location">
    <subcellularLocation>
        <location evidence="1">Membrane</location>
    </subcellularLocation>
</comment>
<dbReference type="InterPro" id="IPR004148">
    <property type="entry name" value="BAR_dom"/>
</dbReference>
<dbReference type="STRING" id="619300.G3AFE1"/>
<evidence type="ECO:0000256" key="6">
    <source>
        <dbReference type="SAM" id="Phobius"/>
    </source>
</evidence>
<dbReference type="SUPFAM" id="SSF50729">
    <property type="entry name" value="PH domain-like"/>
    <property type="match status" value="1"/>
</dbReference>
<dbReference type="eggNOG" id="ENOG502QU87">
    <property type="taxonomic scope" value="Eukaryota"/>
</dbReference>
<dbReference type="Proteomes" id="UP000000709">
    <property type="component" value="Unassembled WGS sequence"/>
</dbReference>
<dbReference type="PROSITE" id="PS50003">
    <property type="entry name" value="PH_DOMAIN"/>
    <property type="match status" value="1"/>
</dbReference>
<dbReference type="InterPro" id="IPR042067">
    <property type="entry name" value="Sip3_PH"/>
</dbReference>
<dbReference type="InterPro" id="IPR011993">
    <property type="entry name" value="PH-like_dom_sf"/>
</dbReference>
<feature type="domain" description="VASt" evidence="8">
    <location>
        <begin position="761"/>
        <end position="929"/>
    </location>
</feature>
<evidence type="ECO:0000256" key="1">
    <source>
        <dbReference type="ARBA" id="ARBA00004370"/>
    </source>
</evidence>
<feature type="region of interest" description="Disordered" evidence="5">
    <location>
        <begin position="1"/>
        <end position="31"/>
    </location>
</feature>
<evidence type="ECO:0000259" key="8">
    <source>
        <dbReference type="PROSITE" id="PS51778"/>
    </source>
</evidence>
<dbReference type="InterPro" id="IPR001849">
    <property type="entry name" value="PH_domain"/>
</dbReference>
<dbReference type="Gene3D" id="1.20.1270.60">
    <property type="entry name" value="Arfaptin homology (AH) domain/BAR domain"/>
    <property type="match status" value="1"/>
</dbReference>
<keyword evidence="4 6" id="KW-0472">Membrane</keyword>
<sequence>MNSTSRAQQRSNSSSSREQHSARSPSSDDTAQQPVLTRQFKLISVNFKEAALDSPSFRASVNHLDIQVDNIEKWLIAISSSVKKIPRYVNDLQSFCNSFLEHLTPTFLQEGLIDQEYTVPALHTTLAGLKKIWGLSFQALNVNLHALEEIDSFIYSEVPRYKELRKKFDEKQAKYDKYLSVYVSIPKAKETPMVMDDARELFLVRKEYIHVSLDLIIQLQNLGNKLNKLFVNMNAELFRSKWNVFSPLNSDSTFRDQWEKVQKIQHWNDSYATAVDKLTPDMLSAREQVEEGCHIQFQPSLNADDYRTFSINAKSLDDIDEQGIEKHGYLFMKTWTEKSSKPIWVRRWAFIKGGIFGLLVLSPSHTFVQETDKLGVLLCNVRYNPNEDRRFCFEVRTSDITLVFQAESLIELKSWIKVFQNEKNRVLGTDEEEGLVKIASGRYPPIILELASTLSTVMDREFTSTRIVNAEGQIITSSTLSNHIEKNEKYFQKYIYFQIPRIRPPFITDTTKSSIIAYSLASVTSVPTALTANIWGSVNWGIYYLHDLVQDGPPISTYGIEPDHEMIEYQEDNLGNGIYHPSYYPKELVSLDIQMRSLFESAIEPGEYCILSFSCIWSPNSMQELGGRCFITTHRMYFYMQASGFIALFKGFVGSLVSVDYTSQKQYDLLKIYNVNGIIKMKLFLDDGKLIKKKLVYIINNVASDKPKPLREVLAELAEIEVKLSKGLPSSEKRLILGDASSLVPAIEGKQSVHKVDFSDEYDLVGDSTFDLPPKAIFHALLGDNSVIFTDETVFTVKEYYIKKPWRTSSRGTLYRKLNVPAKYGTNLGEVHIRQEIDNMEDNSYYTFTYARSKFTFFYGPRFSAIYKIVIVGIAGKRSRVMFYCKAVFDRSTFYNWMLKRFCVRVDMSQIKRIQKRLKQAEKEVGKHGMIVKSIYLYGKLSHTDEPEEELPDGLVKFGFGFVARFMLIRMTNKAVTTTYNTIMQILRLLIIFLKSVRMNQFLLFIIFGSTLLNLYLFGKTTTSYWTAKRANQLAREYVTKDPIVLQRSVYLKDIQEHVNNRNISFGNPKVFGLFKNISFVHSFNYEPHWTDDYFDDNTRDVAKQLRLSFQEIGVKRHELLVKLNILNDMEREIAQAEWNNWLMSEVQRCDYLKENILDSLKIDENVVKGIETVMGFCEECREALAGLI</sequence>
<keyword evidence="10" id="KW-1185">Reference proteome</keyword>
<evidence type="ECO:0000256" key="5">
    <source>
        <dbReference type="SAM" id="MobiDB-lite"/>
    </source>
</evidence>
<dbReference type="Gene3D" id="2.30.29.30">
    <property type="entry name" value="Pleckstrin-homology domain (PH domain)/Phosphotyrosine-binding domain (PTB)"/>
    <property type="match status" value="1"/>
</dbReference>
<keyword evidence="2 6" id="KW-0812">Transmembrane</keyword>
<gene>
    <name evidence="9" type="ORF">SPAPADRAFT_145586</name>
</gene>
<evidence type="ECO:0000313" key="9">
    <source>
        <dbReference type="EMBL" id="EGW34930.1"/>
    </source>
</evidence>
<dbReference type="InParanoid" id="G3AFE1"/>
<dbReference type="GO" id="GO:0005737">
    <property type="term" value="C:cytoplasm"/>
    <property type="evidence" value="ECO:0007669"/>
    <property type="project" value="InterPro"/>
</dbReference>
<dbReference type="PROSITE" id="PS51778">
    <property type="entry name" value="VAST"/>
    <property type="match status" value="1"/>
</dbReference>
<dbReference type="InterPro" id="IPR039463">
    <property type="entry name" value="Sip3/Lam1_BAR"/>
</dbReference>
<reference evidence="9 10" key="1">
    <citation type="journal article" date="2011" name="Proc. Natl. Acad. Sci. U.S.A.">
        <title>Comparative genomics of xylose-fermenting fungi for enhanced biofuel production.</title>
        <authorList>
            <person name="Wohlbach D.J."/>
            <person name="Kuo A."/>
            <person name="Sato T.K."/>
            <person name="Potts K.M."/>
            <person name="Salamov A.A."/>
            <person name="LaButti K.M."/>
            <person name="Sun H."/>
            <person name="Clum A."/>
            <person name="Pangilinan J.L."/>
            <person name="Lindquist E.A."/>
            <person name="Lucas S."/>
            <person name="Lapidus A."/>
            <person name="Jin M."/>
            <person name="Gunawan C."/>
            <person name="Balan V."/>
            <person name="Dale B.E."/>
            <person name="Jeffries T.W."/>
            <person name="Zinkel R."/>
            <person name="Barry K.W."/>
            <person name="Grigoriev I.V."/>
            <person name="Gasch A.P."/>
        </authorList>
    </citation>
    <scope>NUCLEOTIDE SEQUENCE [LARGE SCALE GENOMIC DNA]</scope>
    <source>
        <strain evidence="10">NRRL Y-27907 / 11-Y1</strain>
    </source>
</reference>
<dbReference type="RefSeq" id="XP_007372342.1">
    <property type="nucleotide sequence ID" value="XM_007372280.1"/>
</dbReference>
<dbReference type="CDD" id="cd13280">
    <property type="entry name" value="PH_SIP3"/>
    <property type="match status" value="1"/>
</dbReference>
<dbReference type="AlphaFoldDB" id="G3AFE1"/>
<evidence type="ECO:0000313" key="10">
    <source>
        <dbReference type="Proteomes" id="UP000000709"/>
    </source>
</evidence>
<feature type="compositionally biased region" description="Low complexity" evidence="5">
    <location>
        <begin position="1"/>
        <end position="27"/>
    </location>
</feature>
<dbReference type="CDD" id="cd07609">
    <property type="entry name" value="BAR_SIP3_fungi"/>
    <property type="match status" value="1"/>
</dbReference>
<dbReference type="InterPro" id="IPR031968">
    <property type="entry name" value="VASt"/>
</dbReference>
<dbReference type="GO" id="GO:0016020">
    <property type="term" value="C:membrane"/>
    <property type="evidence" value="ECO:0007669"/>
    <property type="project" value="UniProtKB-SubCell"/>
</dbReference>
<proteinExistence type="predicted"/>
<dbReference type="FunCoup" id="G3AFE1">
    <property type="interactions" value="53"/>
</dbReference>
<dbReference type="HOGENOM" id="CLU_001720_0_0_1"/>
<accession>G3AFE1</accession>
<dbReference type="GeneID" id="18870691"/>
<dbReference type="OrthoDB" id="10070851at2759"/>
<dbReference type="SMART" id="SM00233">
    <property type="entry name" value="PH"/>
    <property type="match status" value="1"/>
</dbReference>
<keyword evidence="3 6" id="KW-1133">Transmembrane helix</keyword>
<organism evidence="10">
    <name type="scientific">Spathaspora passalidarum (strain NRRL Y-27907 / 11-Y1)</name>
    <dbReference type="NCBI Taxonomy" id="619300"/>
    <lineage>
        <taxon>Eukaryota</taxon>
        <taxon>Fungi</taxon>
        <taxon>Dikarya</taxon>
        <taxon>Ascomycota</taxon>
        <taxon>Saccharomycotina</taxon>
        <taxon>Pichiomycetes</taxon>
        <taxon>Debaryomycetaceae</taxon>
        <taxon>Spathaspora</taxon>
    </lineage>
</organism>
<evidence type="ECO:0000256" key="3">
    <source>
        <dbReference type="ARBA" id="ARBA00022989"/>
    </source>
</evidence>
<dbReference type="InterPro" id="IPR027267">
    <property type="entry name" value="AH/BAR_dom_sf"/>
</dbReference>
<dbReference type="SUPFAM" id="SSF103657">
    <property type="entry name" value="BAR/IMD domain-like"/>
    <property type="match status" value="1"/>
</dbReference>
<dbReference type="PANTHER" id="PTHR14248">
    <property type="entry name" value="CYCLIN Y, ISOFORM A"/>
    <property type="match status" value="1"/>
</dbReference>
<dbReference type="KEGG" id="spaa:SPAPADRAFT_145586"/>
<feature type="transmembrane region" description="Helical" evidence="6">
    <location>
        <begin position="1000"/>
        <end position="1019"/>
    </location>
</feature>
<protein>
    <submittedName>
        <fullName evidence="9">Uncharacterized protein</fullName>
    </submittedName>
</protein>
<evidence type="ECO:0000256" key="4">
    <source>
        <dbReference type="ARBA" id="ARBA00023136"/>
    </source>
</evidence>
<dbReference type="OMA" id="TKVEWLW"/>
<feature type="domain" description="PH" evidence="7">
    <location>
        <begin position="323"/>
        <end position="424"/>
    </location>
</feature>
<dbReference type="Pfam" id="PF00169">
    <property type="entry name" value="PH"/>
    <property type="match status" value="1"/>
</dbReference>
<dbReference type="EMBL" id="GL996499">
    <property type="protein sequence ID" value="EGW34930.1"/>
    <property type="molecule type" value="Genomic_DNA"/>
</dbReference>